<organism evidence="3 4">
    <name type="scientific">Macrostomum lignano</name>
    <dbReference type="NCBI Taxonomy" id="282301"/>
    <lineage>
        <taxon>Eukaryota</taxon>
        <taxon>Metazoa</taxon>
        <taxon>Spiralia</taxon>
        <taxon>Lophotrochozoa</taxon>
        <taxon>Platyhelminthes</taxon>
        <taxon>Rhabditophora</taxon>
        <taxon>Macrostomorpha</taxon>
        <taxon>Macrostomida</taxon>
        <taxon>Macrostomidae</taxon>
        <taxon>Macrostomum</taxon>
    </lineage>
</organism>
<keyword evidence="2" id="KW-0812">Transmembrane</keyword>
<feature type="region of interest" description="Disordered" evidence="1">
    <location>
        <begin position="42"/>
        <end position="95"/>
    </location>
</feature>
<keyword evidence="3" id="KW-1185">Reference proteome</keyword>
<reference evidence="4" key="1">
    <citation type="submission" date="2016-11" db="UniProtKB">
        <authorList>
            <consortium name="WormBaseParasite"/>
        </authorList>
    </citation>
    <scope>IDENTIFICATION</scope>
</reference>
<feature type="compositionally biased region" description="Basic and acidic residues" evidence="1">
    <location>
        <begin position="42"/>
        <end position="63"/>
    </location>
</feature>
<evidence type="ECO:0000256" key="1">
    <source>
        <dbReference type="SAM" id="MobiDB-lite"/>
    </source>
</evidence>
<feature type="compositionally biased region" description="Basic and acidic residues" evidence="1">
    <location>
        <begin position="75"/>
        <end position="85"/>
    </location>
</feature>
<keyword evidence="2" id="KW-0472">Membrane</keyword>
<proteinExistence type="predicted"/>
<evidence type="ECO:0000313" key="4">
    <source>
        <dbReference type="WBParaSite" id="maker-unitig_7865-snap-gene-0.3-mRNA-1"/>
    </source>
</evidence>
<feature type="transmembrane region" description="Helical" evidence="2">
    <location>
        <begin position="153"/>
        <end position="172"/>
    </location>
</feature>
<sequence length="418" mass="46453">QYSSRATRREPGGSKDSWEFCNIRKRKRRIVVGELMHRIGDGETEGKGVRLGAKDTQRRETDRWGNGISPRQRRRENSFESGERSEEADEGETAPAPLRIEWRPIEARNFSHYFISIVTIPGYLGVEYKIGLPLAHQPGLAGIEFNTPYSHEIAALAGVLFVVASVAVVLVLKFTQRAATTEHEFKSAATEDSAVDIDDNGSEVDYEELETVEPGADDNQEAAGASESVPIMHRFIFSKPSSNYTYESLLQTNTTRRKKSVDEASRDAGRAVASCRFSARLDEANGLLCLHSFQLSLRALEDYERRDLSSWTLAIDIVAQTDLECRQMRLQTRLMRATCDSSGGWVSDAIDDVLAVRVIQNIAMNQPPKGRLLIRALALQSPAAADSAIEPRQKRAEAAVSSILKLGGATFLLDRIRR</sequence>
<protein>
    <submittedName>
        <fullName evidence="4">Pecanex_C domain-containing protein</fullName>
    </submittedName>
</protein>
<dbReference type="AlphaFoldDB" id="A0A1I8FSW3"/>
<evidence type="ECO:0000313" key="3">
    <source>
        <dbReference type="Proteomes" id="UP000095280"/>
    </source>
</evidence>
<name>A0A1I8FSW3_9PLAT</name>
<accession>A0A1I8FSW3</accession>
<dbReference type="Proteomes" id="UP000095280">
    <property type="component" value="Unplaced"/>
</dbReference>
<keyword evidence="2" id="KW-1133">Transmembrane helix</keyword>
<dbReference type="WBParaSite" id="maker-unitig_7865-snap-gene-0.3-mRNA-1">
    <property type="protein sequence ID" value="maker-unitig_7865-snap-gene-0.3-mRNA-1"/>
    <property type="gene ID" value="maker-unitig_7865-snap-gene-0.3"/>
</dbReference>
<evidence type="ECO:0000256" key="2">
    <source>
        <dbReference type="SAM" id="Phobius"/>
    </source>
</evidence>